<dbReference type="InParanoid" id="T1EYH9"/>
<accession>T1EYH9</accession>
<protein>
    <submittedName>
        <fullName evidence="2 3">Uncharacterized protein</fullName>
    </submittedName>
</protein>
<sequence length="142" mass="16328">MAINGLRRPNKKIDLYRPPCHFSKGKKKMRKNNMNINSTEGRKGMMRLHSTKHRKSCIDDMEYLLLIWIKNLKMKRNPRAGNGSITYKSGLVCTMWKLHGVCERGQERNGTRDAGEILYHEDGEVEAGNKANEGPPHSPPRR</sequence>
<dbReference type="CTD" id="20201629"/>
<evidence type="ECO:0000313" key="2">
    <source>
        <dbReference type="EMBL" id="ESO11742.1"/>
    </source>
</evidence>
<feature type="region of interest" description="Disordered" evidence="1">
    <location>
        <begin position="105"/>
        <end position="142"/>
    </location>
</feature>
<evidence type="ECO:0000256" key="1">
    <source>
        <dbReference type="SAM" id="MobiDB-lite"/>
    </source>
</evidence>
<dbReference type="GeneID" id="20201629"/>
<reference evidence="3" key="3">
    <citation type="submission" date="2015-06" db="UniProtKB">
        <authorList>
            <consortium name="EnsemblMetazoa"/>
        </authorList>
    </citation>
    <scope>IDENTIFICATION</scope>
</reference>
<dbReference type="RefSeq" id="XP_009010230.1">
    <property type="nucleotide sequence ID" value="XM_009011982.1"/>
</dbReference>
<evidence type="ECO:0000313" key="3">
    <source>
        <dbReference type="EnsemblMetazoa" id="HelroP166767"/>
    </source>
</evidence>
<gene>
    <name evidence="3" type="primary">20201629</name>
    <name evidence="2" type="ORF">HELRODRAFT_166767</name>
</gene>
<feature type="compositionally biased region" description="Basic and acidic residues" evidence="1">
    <location>
        <begin position="105"/>
        <end position="122"/>
    </location>
</feature>
<reference evidence="2 4" key="2">
    <citation type="journal article" date="2013" name="Nature">
        <title>Insights into bilaterian evolution from three spiralian genomes.</title>
        <authorList>
            <person name="Simakov O."/>
            <person name="Marletaz F."/>
            <person name="Cho S.J."/>
            <person name="Edsinger-Gonzales E."/>
            <person name="Havlak P."/>
            <person name="Hellsten U."/>
            <person name="Kuo D.H."/>
            <person name="Larsson T."/>
            <person name="Lv J."/>
            <person name="Arendt D."/>
            <person name="Savage R."/>
            <person name="Osoegawa K."/>
            <person name="de Jong P."/>
            <person name="Grimwood J."/>
            <person name="Chapman J.A."/>
            <person name="Shapiro H."/>
            <person name="Aerts A."/>
            <person name="Otillar R.P."/>
            <person name="Terry A.Y."/>
            <person name="Boore J.L."/>
            <person name="Grigoriev I.V."/>
            <person name="Lindberg D.R."/>
            <person name="Seaver E.C."/>
            <person name="Weisblat D.A."/>
            <person name="Putnam N.H."/>
            <person name="Rokhsar D.S."/>
        </authorList>
    </citation>
    <scope>NUCLEOTIDE SEQUENCE</scope>
</reference>
<dbReference type="EMBL" id="KB095812">
    <property type="protein sequence ID" value="ESO11742.1"/>
    <property type="molecule type" value="Genomic_DNA"/>
</dbReference>
<organism evidence="3 4">
    <name type="scientific">Helobdella robusta</name>
    <name type="common">Californian leech</name>
    <dbReference type="NCBI Taxonomy" id="6412"/>
    <lineage>
        <taxon>Eukaryota</taxon>
        <taxon>Metazoa</taxon>
        <taxon>Spiralia</taxon>
        <taxon>Lophotrochozoa</taxon>
        <taxon>Annelida</taxon>
        <taxon>Clitellata</taxon>
        <taxon>Hirudinea</taxon>
        <taxon>Rhynchobdellida</taxon>
        <taxon>Glossiphoniidae</taxon>
        <taxon>Helobdella</taxon>
    </lineage>
</organism>
<keyword evidence="4" id="KW-1185">Reference proteome</keyword>
<name>T1EYH9_HELRO</name>
<reference evidence="4" key="1">
    <citation type="submission" date="2012-12" db="EMBL/GenBank/DDBJ databases">
        <authorList>
            <person name="Hellsten U."/>
            <person name="Grimwood J."/>
            <person name="Chapman J.A."/>
            <person name="Shapiro H."/>
            <person name="Aerts A."/>
            <person name="Otillar R.P."/>
            <person name="Terry A.Y."/>
            <person name="Boore J.L."/>
            <person name="Simakov O."/>
            <person name="Marletaz F."/>
            <person name="Cho S.-J."/>
            <person name="Edsinger-Gonzales E."/>
            <person name="Havlak P."/>
            <person name="Kuo D.-H."/>
            <person name="Larsson T."/>
            <person name="Lv J."/>
            <person name="Arendt D."/>
            <person name="Savage R."/>
            <person name="Osoegawa K."/>
            <person name="de Jong P."/>
            <person name="Lindberg D.R."/>
            <person name="Seaver E.C."/>
            <person name="Weisblat D.A."/>
            <person name="Putnam N.H."/>
            <person name="Grigoriev I.V."/>
            <person name="Rokhsar D.S."/>
        </authorList>
    </citation>
    <scope>NUCLEOTIDE SEQUENCE</scope>
</reference>
<proteinExistence type="predicted"/>
<dbReference type="KEGG" id="hro:HELRODRAFT_166767"/>
<evidence type="ECO:0000313" key="4">
    <source>
        <dbReference type="Proteomes" id="UP000015101"/>
    </source>
</evidence>
<dbReference type="AlphaFoldDB" id="T1EYH9"/>
<dbReference type="HOGENOM" id="CLU_1817863_0_0_1"/>
<dbReference type="EMBL" id="AMQM01002555">
    <property type="status" value="NOT_ANNOTATED_CDS"/>
    <property type="molecule type" value="Genomic_DNA"/>
</dbReference>
<dbReference type="Proteomes" id="UP000015101">
    <property type="component" value="Unassembled WGS sequence"/>
</dbReference>
<dbReference type="EnsemblMetazoa" id="HelroT166767">
    <property type="protein sequence ID" value="HelroP166767"/>
    <property type="gene ID" value="HelroG166767"/>
</dbReference>